<accession>A0ABR7JCJ8</accession>
<dbReference type="PROSITE" id="PS51257">
    <property type="entry name" value="PROKAR_LIPOPROTEIN"/>
    <property type="match status" value="1"/>
</dbReference>
<gene>
    <name evidence="2" type="ORF">H8R26_02185</name>
</gene>
<evidence type="ECO:0000256" key="1">
    <source>
        <dbReference type="SAM" id="SignalP"/>
    </source>
</evidence>
<evidence type="ECO:0008006" key="4">
    <source>
        <dbReference type="Google" id="ProtNLM"/>
    </source>
</evidence>
<name>A0ABR7JCJ8_9FLAO</name>
<comment type="caution">
    <text evidence="2">The sequence shown here is derived from an EMBL/GenBank/DDBJ whole genome shotgun (WGS) entry which is preliminary data.</text>
</comment>
<organism evidence="2 3">
    <name type="scientific">Flavobacterium turcicum</name>
    <dbReference type="NCBI Taxonomy" id="2764718"/>
    <lineage>
        <taxon>Bacteria</taxon>
        <taxon>Pseudomonadati</taxon>
        <taxon>Bacteroidota</taxon>
        <taxon>Flavobacteriia</taxon>
        <taxon>Flavobacteriales</taxon>
        <taxon>Flavobacteriaceae</taxon>
        <taxon>Flavobacterium</taxon>
    </lineage>
</organism>
<evidence type="ECO:0000313" key="2">
    <source>
        <dbReference type="EMBL" id="MBC5862220.1"/>
    </source>
</evidence>
<reference evidence="2 3" key="1">
    <citation type="submission" date="2020-08" db="EMBL/GenBank/DDBJ databases">
        <title>Description of novel Flavobacterium F-400 isolate.</title>
        <authorList>
            <person name="Saticioglu I."/>
            <person name="Duman M."/>
            <person name="Altun S."/>
        </authorList>
    </citation>
    <scope>NUCLEOTIDE SEQUENCE [LARGE SCALE GENOMIC DNA]</scope>
    <source>
        <strain evidence="2 3">F-400</strain>
    </source>
</reference>
<feature type="signal peptide" evidence="1">
    <location>
        <begin position="1"/>
        <end position="17"/>
    </location>
</feature>
<dbReference type="RefSeq" id="WP_166132865.1">
    <property type="nucleotide sequence ID" value="NZ_JAAOBY010000001.1"/>
</dbReference>
<dbReference type="EMBL" id="JACRUM010000001">
    <property type="protein sequence ID" value="MBC5862220.1"/>
    <property type="molecule type" value="Genomic_DNA"/>
</dbReference>
<keyword evidence="1" id="KW-0732">Signal</keyword>
<protein>
    <recommendedName>
        <fullName evidence="4">IPT/TIG domain-containing protein</fullName>
    </recommendedName>
</protein>
<keyword evidence="3" id="KW-1185">Reference proteome</keyword>
<sequence>MKLKFLLLFLSSLFLVACSSSDESTNSKTFRFLDLDQDVFLQKTQPSEISFLALDFDTDLSKWDISLANDNNTIDCSISKIEQTGAGYNNTSSKAQRIFLKTATLPAGFYTLIIKNKISNQIYSETFKVVPTLFSSIQHESVTSYHFEATASNNNILFFQGANYTIDDLAIGAGVQSVTLENRETFVNSSINFTVVNSKVTFKIPNAVQPGNYFLAVKNINGTTAYFSYDLLIVEEKKPVITNVNKTVLSSGEALIITGTNLRYLLNDDAIPSQDLLKVRVPLWLEFTNFKGIGHYIFDVYSIEPQDFKVNETGTQITFMIPKKVNAYFFNDFPTNSFFEGTITILSGPFKSSPINVKMNYN</sequence>
<feature type="chain" id="PRO_5047130362" description="IPT/TIG domain-containing protein" evidence="1">
    <location>
        <begin position="18"/>
        <end position="362"/>
    </location>
</feature>
<proteinExistence type="predicted"/>
<evidence type="ECO:0000313" key="3">
    <source>
        <dbReference type="Proteomes" id="UP000621670"/>
    </source>
</evidence>
<dbReference type="Proteomes" id="UP000621670">
    <property type="component" value="Unassembled WGS sequence"/>
</dbReference>